<dbReference type="AlphaFoldDB" id="A0A6M2DWQ9"/>
<name>A0A6M2DWQ9_XENCH</name>
<sequence>MVYNLSATLHATSNAAAVAAAAAATASSNNSNNKPFACRRCGKEYESRNGVYKHEKYECGMERRFHCRYCPYSTHYGFSLKTHLARQHPGSDE</sequence>
<evidence type="ECO:0000313" key="3">
    <source>
        <dbReference type="EMBL" id="NOV50795.1"/>
    </source>
</evidence>
<evidence type="ECO:0000256" key="1">
    <source>
        <dbReference type="PROSITE-ProRule" id="PRU00042"/>
    </source>
</evidence>
<feature type="domain" description="C2H2-type" evidence="2">
    <location>
        <begin position="36"/>
        <end position="63"/>
    </location>
</feature>
<keyword evidence="1" id="KW-0479">Metal-binding</keyword>
<reference evidence="3" key="1">
    <citation type="submission" date="2020-03" db="EMBL/GenBank/DDBJ databases">
        <title>Transcriptomic Profiling of the Digestive Tract of the Rat Flea, Xenopsylla cheopis, Following Blood Feeding and Infection with Yersinia pestis.</title>
        <authorList>
            <person name="Bland D.M."/>
            <person name="Martens C.A."/>
            <person name="Virtaneva K."/>
            <person name="Kanakabandi K."/>
            <person name="Long D."/>
            <person name="Rosenke R."/>
            <person name="Saturday G.A."/>
            <person name="Hoyt F.H."/>
            <person name="Bruno D.P."/>
            <person name="Ribeiro J.M.C."/>
            <person name="Hinnebusch J."/>
        </authorList>
    </citation>
    <scope>NUCLEOTIDE SEQUENCE</scope>
</reference>
<dbReference type="EMBL" id="GIIL01007069">
    <property type="protein sequence ID" value="NOV50795.1"/>
    <property type="molecule type" value="Transcribed_RNA"/>
</dbReference>
<dbReference type="InterPro" id="IPR013087">
    <property type="entry name" value="Znf_C2H2_type"/>
</dbReference>
<keyword evidence="1" id="KW-0862">Zinc</keyword>
<evidence type="ECO:0000259" key="2">
    <source>
        <dbReference type="PROSITE" id="PS50157"/>
    </source>
</evidence>
<dbReference type="InterPro" id="IPR036236">
    <property type="entry name" value="Znf_C2H2_sf"/>
</dbReference>
<dbReference type="Gene3D" id="3.30.160.60">
    <property type="entry name" value="Classic Zinc Finger"/>
    <property type="match status" value="1"/>
</dbReference>
<keyword evidence="1" id="KW-0863">Zinc-finger</keyword>
<proteinExistence type="predicted"/>
<accession>A0A6M2DWQ9</accession>
<organism evidence="3">
    <name type="scientific">Xenopsylla cheopis</name>
    <name type="common">Oriental rat flea</name>
    <name type="synonym">Pulex cheopis</name>
    <dbReference type="NCBI Taxonomy" id="163159"/>
    <lineage>
        <taxon>Eukaryota</taxon>
        <taxon>Metazoa</taxon>
        <taxon>Ecdysozoa</taxon>
        <taxon>Arthropoda</taxon>
        <taxon>Hexapoda</taxon>
        <taxon>Insecta</taxon>
        <taxon>Pterygota</taxon>
        <taxon>Neoptera</taxon>
        <taxon>Endopterygota</taxon>
        <taxon>Siphonaptera</taxon>
        <taxon>Pulicidae</taxon>
        <taxon>Xenopsyllinae</taxon>
        <taxon>Xenopsylla</taxon>
    </lineage>
</organism>
<protein>
    <submittedName>
        <fullName evidence="3">Putative secreted protein</fullName>
    </submittedName>
</protein>
<dbReference type="PROSITE" id="PS50157">
    <property type="entry name" value="ZINC_FINGER_C2H2_2"/>
    <property type="match status" value="1"/>
</dbReference>
<dbReference type="SUPFAM" id="SSF57667">
    <property type="entry name" value="beta-beta-alpha zinc fingers"/>
    <property type="match status" value="1"/>
</dbReference>
<dbReference type="GO" id="GO:0008270">
    <property type="term" value="F:zinc ion binding"/>
    <property type="evidence" value="ECO:0007669"/>
    <property type="project" value="UniProtKB-KW"/>
</dbReference>